<dbReference type="PANTHER" id="PTHR22923">
    <property type="entry name" value="CEREBELLIN-RELATED"/>
    <property type="match status" value="1"/>
</dbReference>
<keyword evidence="6" id="KW-1185">Reference proteome</keyword>
<reference evidence="5" key="1">
    <citation type="submission" date="2021-04" db="EMBL/GenBank/DDBJ databases">
        <authorList>
            <consortium name="Wellcome Sanger Institute Data Sharing"/>
        </authorList>
    </citation>
    <scope>NUCLEOTIDE SEQUENCE [LARGE SCALE GENOMIC DNA]</scope>
</reference>
<dbReference type="GeneTree" id="ENSGT00950000183116"/>
<dbReference type="PROSITE" id="PS50871">
    <property type="entry name" value="C1Q"/>
    <property type="match status" value="1"/>
</dbReference>
<dbReference type="Ensembl" id="ENSSAUT00010030868.1">
    <property type="protein sequence ID" value="ENSSAUP00010029270.1"/>
    <property type="gene ID" value="ENSSAUG00010012583.1"/>
</dbReference>
<evidence type="ECO:0000313" key="5">
    <source>
        <dbReference type="Ensembl" id="ENSSAUP00010029270.1"/>
    </source>
</evidence>
<organism evidence="5 6">
    <name type="scientific">Sparus aurata</name>
    <name type="common">Gilthead sea bream</name>
    <dbReference type="NCBI Taxonomy" id="8175"/>
    <lineage>
        <taxon>Eukaryota</taxon>
        <taxon>Metazoa</taxon>
        <taxon>Chordata</taxon>
        <taxon>Craniata</taxon>
        <taxon>Vertebrata</taxon>
        <taxon>Euteleostomi</taxon>
        <taxon>Actinopterygii</taxon>
        <taxon>Neopterygii</taxon>
        <taxon>Teleostei</taxon>
        <taxon>Neoteleostei</taxon>
        <taxon>Acanthomorphata</taxon>
        <taxon>Eupercaria</taxon>
        <taxon>Spariformes</taxon>
        <taxon>Sparidae</taxon>
        <taxon>Sparus</taxon>
    </lineage>
</organism>
<dbReference type="PRINTS" id="PR00007">
    <property type="entry name" value="COMPLEMNTC1Q"/>
</dbReference>
<dbReference type="AlphaFoldDB" id="A0A671VS32"/>
<accession>A0A671VS32</accession>
<evidence type="ECO:0000256" key="1">
    <source>
        <dbReference type="ARBA" id="ARBA00004613"/>
    </source>
</evidence>
<dbReference type="Pfam" id="PF00386">
    <property type="entry name" value="C1q"/>
    <property type="match status" value="1"/>
</dbReference>
<dbReference type="Proteomes" id="UP000472265">
    <property type="component" value="Chromosome 14"/>
</dbReference>
<name>A0A671VS32_SPAAU</name>
<dbReference type="OMA" id="RYNAWAA"/>
<reference evidence="5" key="3">
    <citation type="submission" date="2025-09" db="UniProtKB">
        <authorList>
            <consortium name="Ensembl"/>
        </authorList>
    </citation>
    <scope>IDENTIFICATION</scope>
</reference>
<evidence type="ECO:0000259" key="4">
    <source>
        <dbReference type="PROSITE" id="PS50871"/>
    </source>
</evidence>
<dbReference type="SUPFAM" id="SSF49842">
    <property type="entry name" value="TNF-like"/>
    <property type="match status" value="1"/>
</dbReference>
<proteinExistence type="predicted"/>
<evidence type="ECO:0000313" key="6">
    <source>
        <dbReference type="Proteomes" id="UP000472265"/>
    </source>
</evidence>
<evidence type="ECO:0000256" key="3">
    <source>
        <dbReference type="ARBA" id="ARBA00022729"/>
    </source>
</evidence>
<dbReference type="PANTHER" id="PTHR22923:SF102">
    <property type="entry name" value="CEREBELLIN 13-RELATED"/>
    <property type="match status" value="1"/>
</dbReference>
<dbReference type="InterPro" id="IPR001073">
    <property type="entry name" value="C1q_dom"/>
</dbReference>
<dbReference type="Gene3D" id="2.60.120.40">
    <property type="match status" value="1"/>
</dbReference>
<dbReference type="SMART" id="SM00110">
    <property type="entry name" value="C1Q"/>
    <property type="match status" value="1"/>
</dbReference>
<feature type="domain" description="C1q" evidence="4">
    <location>
        <begin position="70"/>
        <end position="206"/>
    </location>
</feature>
<reference evidence="5" key="2">
    <citation type="submission" date="2025-08" db="UniProtKB">
        <authorList>
            <consortium name="Ensembl"/>
        </authorList>
    </citation>
    <scope>IDENTIFICATION</scope>
</reference>
<gene>
    <name evidence="5" type="primary">LOC115595344</name>
</gene>
<keyword evidence="2" id="KW-0964">Secreted</keyword>
<sequence length="206" mass="22459">LVPLQCLFHLGTGTSLAVCQPDTCALLSEVAAMREKMAATTQTQSRLEQTLSTVMQKMATLKALKDITSADTTKMAFTAALGSPIGPFQQSTPVKYPKILSNIGSGYNPNTGIFTARVRGVYYFRYTMYNNNSGQPNSVVALMMNSQRLVHTWDTTGSDNHDSASNAAVVQLEAGESVFVQLEATRVLYDDTNNYNTFSGFLLFTL</sequence>
<evidence type="ECO:0000256" key="2">
    <source>
        <dbReference type="ARBA" id="ARBA00022525"/>
    </source>
</evidence>
<dbReference type="GO" id="GO:0005576">
    <property type="term" value="C:extracellular region"/>
    <property type="evidence" value="ECO:0007669"/>
    <property type="project" value="UniProtKB-SubCell"/>
</dbReference>
<dbReference type="InterPro" id="IPR008983">
    <property type="entry name" value="Tumour_necrosis_fac-like_dom"/>
</dbReference>
<comment type="subcellular location">
    <subcellularLocation>
        <location evidence="1">Secreted</location>
    </subcellularLocation>
</comment>
<protein>
    <recommendedName>
        <fullName evidence="4">C1q domain-containing protein</fullName>
    </recommendedName>
</protein>
<keyword evidence="3" id="KW-0732">Signal</keyword>
<dbReference type="InterPro" id="IPR050822">
    <property type="entry name" value="Cerebellin_Synaptic_Org"/>
</dbReference>
<dbReference type="InParanoid" id="A0A671VS32"/>